<keyword evidence="4" id="KW-1185">Reference proteome</keyword>
<feature type="region of interest" description="Disordered" evidence="1">
    <location>
        <begin position="1"/>
        <end position="27"/>
    </location>
</feature>
<evidence type="ECO:0000256" key="1">
    <source>
        <dbReference type="SAM" id="MobiDB-lite"/>
    </source>
</evidence>
<dbReference type="AlphaFoldDB" id="A0A0B5ERB9"/>
<protein>
    <submittedName>
        <fullName evidence="3">Glyoxalase/bleomycin resistance protein/dioxygenase</fullName>
    </submittedName>
</protein>
<dbReference type="Pfam" id="PF00903">
    <property type="entry name" value="Glyoxalase"/>
    <property type="match status" value="1"/>
</dbReference>
<dbReference type="Proteomes" id="UP000031523">
    <property type="component" value="Chromosome"/>
</dbReference>
<accession>A0A0B5ERB9</accession>
<dbReference type="GO" id="GO:0051213">
    <property type="term" value="F:dioxygenase activity"/>
    <property type="evidence" value="ECO:0007669"/>
    <property type="project" value="UniProtKB-KW"/>
</dbReference>
<dbReference type="SUPFAM" id="SSF54593">
    <property type="entry name" value="Glyoxalase/Bleomycin resistance protein/Dihydroxybiphenyl dioxygenase"/>
    <property type="match status" value="1"/>
</dbReference>
<gene>
    <name evidence="3" type="ORF">SLNWT_3808</name>
</gene>
<proteinExistence type="predicted"/>
<evidence type="ECO:0000259" key="2">
    <source>
        <dbReference type="PROSITE" id="PS51819"/>
    </source>
</evidence>
<dbReference type="InterPro" id="IPR037523">
    <property type="entry name" value="VOC_core"/>
</dbReference>
<evidence type="ECO:0000313" key="4">
    <source>
        <dbReference type="Proteomes" id="UP000031523"/>
    </source>
</evidence>
<dbReference type="Gene3D" id="3.10.180.10">
    <property type="entry name" value="2,3-Dihydroxybiphenyl 1,2-Dioxygenase, domain 1"/>
    <property type="match status" value="1"/>
</dbReference>
<feature type="compositionally biased region" description="Low complexity" evidence="1">
    <location>
        <begin position="13"/>
        <end position="26"/>
    </location>
</feature>
<name>A0A0B5ERB9_STRA4</name>
<reference evidence="3 4" key="1">
    <citation type="submission" date="2015-01" db="EMBL/GenBank/DDBJ databases">
        <title>Enhanced salinomycin production by adjusting the supply of polyketide extender units in Streptomyce albus DSM 41398.</title>
        <authorList>
            <person name="Lu C."/>
        </authorList>
    </citation>
    <scope>NUCLEOTIDE SEQUENCE [LARGE SCALE GENOMIC DNA]</scope>
    <source>
        <strain evidence="4">ATCC 21838 / DSM 41398 / FERM P-419 / JCM 4703 / NBRC 107858</strain>
    </source>
</reference>
<keyword evidence="3" id="KW-0560">Oxidoreductase</keyword>
<dbReference type="EMBL" id="CP010519">
    <property type="protein sequence ID" value="AJE84184.1"/>
    <property type="molecule type" value="Genomic_DNA"/>
</dbReference>
<dbReference type="InterPro" id="IPR004360">
    <property type="entry name" value="Glyas_Fos-R_dOase_dom"/>
</dbReference>
<dbReference type="KEGG" id="sals:SLNWT_3808"/>
<organism evidence="3 4">
    <name type="scientific">Streptomyces albus (strain ATCC 21838 / DSM 41398 / FERM P-419 / JCM 4703 / NBRC 107858)</name>
    <dbReference type="NCBI Taxonomy" id="1081613"/>
    <lineage>
        <taxon>Bacteria</taxon>
        <taxon>Bacillati</taxon>
        <taxon>Actinomycetota</taxon>
        <taxon>Actinomycetes</taxon>
        <taxon>Kitasatosporales</taxon>
        <taxon>Streptomycetaceae</taxon>
        <taxon>Streptomyces</taxon>
    </lineage>
</organism>
<dbReference type="InterPro" id="IPR029068">
    <property type="entry name" value="Glyas_Bleomycin-R_OHBP_Dase"/>
</dbReference>
<sequence>MIQPRPSDPHPSGPYSAGPGSPFAGGRVATRLPAVDLDRARRFYAEKLGLEPVDERPGGLLYRTPGGDFALFQSTGSSPGTFTQCGWEVPDLDALVRELRSRGVEFEEVDVPGLRTVDGIAEVEGNYPSKHSHGERAAWFRDSEGNLLGVGEPVA</sequence>
<feature type="domain" description="VOC" evidence="2">
    <location>
        <begin position="26"/>
        <end position="153"/>
    </location>
</feature>
<dbReference type="PROSITE" id="PS51819">
    <property type="entry name" value="VOC"/>
    <property type="match status" value="1"/>
</dbReference>
<evidence type="ECO:0000313" key="3">
    <source>
        <dbReference type="EMBL" id="AJE84184.1"/>
    </source>
</evidence>
<keyword evidence="3" id="KW-0223">Dioxygenase</keyword>